<proteinExistence type="predicted"/>
<dbReference type="PROSITE" id="PS51450">
    <property type="entry name" value="LRR"/>
    <property type="match status" value="1"/>
</dbReference>
<dbReference type="WBParaSite" id="TCONS_00001659.p1">
    <property type="protein sequence ID" value="TCONS_00001659.p1"/>
    <property type="gene ID" value="XLOC_001538"/>
</dbReference>
<name>A0AAF5CTU5_STRER</name>
<reference evidence="2" key="1">
    <citation type="submission" date="2024-02" db="UniProtKB">
        <authorList>
            <consortium name="WormBaseParasite"/>
        </authorList>
    </citation>
    <scope>IDENTIFICATION</scope>
</reference>
<accession>A0AAF5CTU5</accession>
<keyword evidence="1" id="KW-1185">Reference proteome</keyword>
<dbReference type="AlphaFoldDB" id="A0AAF5CTU5"/>
<evidence type="ECO:0000313" key="1">
    <source>
        <dbReference type="Proteomes" id="UP000035681"/>
    </source>
</evidence>
<dbReference type="SUPFAM" id="SSF52047">
    <property type="entry name" value="RNI-like"/>
    <property type="match status" value="1"/>
</dbReference>
<organism evidence="1 2">
    <name type="scientific">Strongyloides stercoralis</name>
    <name type="common">Threadworm</name>
    <dbReference type="NCBI Taxonomy" id="6248"/>
    <lineage>
        <taxon>Eukaryota</taxon>
        <taxon>Metazoa</taxon>
        <taxon>Ecdysozoa</taxon>
        <taxon>Nematoda</taxon>
        <taxon>Chromadorea</taxon>
        <taxon>Rhabditida</taxon>
        <taxon>Tylenchina</taxon>
        <taxon>Panagrolaimomorpha</taxon>
        <taxon>Strongyloidoidea</taxon>
        <taxon>Strongyloididae</taxon>
        <taxon>Strongyloides</taxon>
    </lineage>
</organism>
<dbReference type="InterPro" id="IPR001611">
    <property type="entry name" value="Leu-rich_rpt"/>
</dbReference>
<dbReference type="Gene3D" id="3.80.10.10">
    <property type="entry name" value="Ribonuclease Inhibitor"/>
    <property type="match status" value="1"/>
</dbReference>
<dbReference type="Proteomes" id="UP000035681">
    <property type="component" value="Unplaced"/>
</dbReference>
<dbReference type="InterPro" id="IPR032675">
    <property type="entry name" value="LRR_dom_sf"/>
</dbReference>
<evidence type="ECO:0000313" key="2">
    <source>
        <dbReference type="WBParaSite" id="TCONS_00001659.p1"/>
    </source>
</evidence>
<sequence length="470" mass="55212">MYVHAYASSTSMIIDCIMLCTINIVEEATSQKYEDFYIYLLLFEEDFDNKNNEKYWGVGLKRFEPAIPYDGDPIHNHIDKMNIYLKDTNKWIYQELDIIPITQDNISNIIYDYDLNPSKATIILTSPKKTINILNNDFESLKQFIENLSIFKNGNPELCNSEEIKFKIKSSNYINDSPLLNNVFNQIIEIYLKIPYSNEIVKLLRNCQNLKKVIINNMFRYDSMAIDDKAEKIVNLLPENLEYFGYTYQKCSQLPENVEKFKKLTTLDLSGNYLWKLPNIITLFPNLKKLILNDLIEPMVIIPVKFIKILKNISIEYSISTPENCDNLFVSRIAEMAKRLYCNCDKEKNPFKEMTKCDNNSYQNKFKECNIDDSIGDLSEDDDSSLNEEDTYDTFICDGCQKKTSFGNHKCFFVWGPLSFFNKNIIFKNNLQECLTKILYVFQMCDKCKIDFFDNEYDILENYCNNEDDN</sequence>
<protein>
    <submittedName>
        <fullName evidence="2">Uncharacterized protein</fullName>
    </submittedName>
</protein>